<dbReference type="EMBL" id="MU825880">
    <property type="protein sequence ID" value="KAJ7385634.1"/>
    <property type="molecule type" value="Genomic_DNA"/>
</dbReference>
<dbReference type="PANTHER" id="PTHR10974">
    <property type="entry name" value="FI08016P-RELATED"/>
    <property type="match status" value="1"/>
</dbReference>
<evidence type="ECO:0000313" key="2">
    <source>
        <dbReference type="Proteomes" id="UP001163046"/>
    </source>
</evidence>
<name>A0A9X0D5I8_9CNID</name>
<gene>
    <name evidence="1" type="ORF">OS493_015223</name>
</gene>
<dbReference type="InterPro" id="IPR004245">
    <property type="entry name" value="DUF229"/>
</dbReference>
<dbReference type="PANTHER" id="PTHR10974:SF1">
    <property type="entry name" value="FI08016P-RELATED"/>
    <property type="match status" value="1"/>
</dbReference>
<dbReference type="AlphaFoldDB" id="A0A9X0D5I8"/>
<evidence type="ECO:0000313" key="1">
    <source>
        <dbReference type="EMBL" id="KAJ7385634.1"/>
    </source>
</evidence>
<dbReference type="CDD" id="cd16021">
    <property type="entry name" value="ALP_like"/>
    <property type="match status" value="1"/>
</dbReference>
<dbReference type="OrthoDB" id="413313at2759"/>
<dbReference type="Gene3D" id="3.40.720.10">
    <property type="entry name" value="Alkaline Phosphatase, subunit A"/>
    <property type="match status" value="1"/>
</dbReference>
<comment type="caution">
    <text evidence="1">The sequence shown here is derived from an EMBL/GenBank/DDBJ whole genome shotgun (WGS) entry which is preliminary data.</text>
</comment>
<dbReference type="Pfam" id="PF02995">
    <property type="entry name" value="DUF229"/>
    <property type="match status" value="1"/>
</dbReference>
<dbReference type="GO" id="GO:0005615">
    <property type="term" value="C:extracellular space"/>
    <property type="evidence" value="ECO:0007669"/>
    <property type="project" value="TreeGrafter"/>
</dbReference>
<dbReference type="InterPro" id="IPR017850">
    <property type="entry name" value="Alkaline_phosphatase_core_sf"/>
</dbReference>
<dbReference type="FunFam" id="3.40.720.10:FF:000017">
    <property type="entry name" value="Predicted protein"/>
    <property type="match status" value="1"/>
</dbReference>
<proteinExistence type="predicted"/>
<dbReference type="Proteomes" id="UP001163046">
    <property type="component" value="Unassembled WGS sequence"/>
</dbReference>
<dbReference type="SUPFAM" id="SSF53649">
    <property type="entry name" value="Alkaline phosphatase-like"/>
    <property type="match status" value="1"/>
</dbReference>
<organism evidence="1 2">
    <name type="scientific">Desmophyllum pertusum</name>
    <dbReference type="NCBI Taxonomy" id="174260"/>
    <lineage>
        <taxon>Eukaryota</taxon>
        <taxon>Metazoa</taxon>
        <taxon>Cnidaria</taxon>
        <taxon>Anthozoa</taxon>
        <taxon>Hexacorallia</taxon>
        <taxon>Scleractinia</taxon>
        <taxon>Caryophylliina</taxon>
        <taxon>Caryophylliidae</taxon>
        <taxon>Desmophyllum</taxon>
    </lineage>
</organism>
<reference evidence="1" key="1">
    <citation type="submission" date="2023-01" db="EMBL/GenBank/DDBJ databases">
        <title>Genome assembly of the deep-sea coral Lophelia pertusa.</title>
        <authorList>
            <person name="Herrera S."/>
            <person name="Cordes E."/>
        </authorList>
    </citation>
    <scope>NUCLEOTIDE SEQUENCE</scope>
    <source>
        <strain evidence="1">USNM1676648</strain>
        <tissue evidence="1">Polyp</tissue>
    </source>
</reference>
<sequence length="793" mass="90251">MMILRRFFMRLLCRHRLVTCLSLLAGILYVFVSLNSSGDPYRESIILRPRFDKEIIVKAAAELTGPHTLGVSPNNISKTDVVPEQKYEDKPRYTTQGERLLPSNDEEILYIQEKQMDLPGGDMTCAVNETCRGLRVGSPEQAKDICNQYGSRCKGFVYSVQSGDFFPKGELTSKMVFGDGYELFIKKAFAQSNGAMQGATCAVPLDKFQSFIDGCRLPELDPNDESITKLITEPKPLQCPGSQLTHYRGGVLELIEETHKVGKITAMTYQPILRPEHKDWGFVLGNEITLQAQERKFNLDSEFIRVQLSTAQGAKHVEYHAQIIPRTQEQAHSKAGLPLSVVIIGFDSLSAAHFQRALPEAYKFMTEELNSVFLKGYSIVGDGTTPALTALMTGKFESELPEARREFPGSAPVDRWPHIFKDFKEHGYSTLFSEDCPMYGAFNYRLHGFKEPPTDHFTRYFWEAARLTSRHCVHSKPQHQIHFDYIKSYFEAYKQQPKFGLFFQTDISHNNLESIYHCASDFHTLLKGLSEGNLFNDTLLIVMSDHGFRYGNTRATMQGKLEERLPLMSLTFPKWFLEQHSDLIHNLKENSNIVTSPFDLYATFKHILSYPQSPVNFTRGESLLSNINRSRDCEEAGVAEHYCPCVQWKEIDTRADHVRRAAQAVVDHVNNLTASDLLGLSLCSRLQLHEILSAYQKLPNMKFAQFLGSFDIHGRKPMFSRDTATVYECLYQVQLQTVPGHGLYEASVNFQDGKFRVIGDISRINLYGEQPRCIVDKSPVLRKFCLCKDYRGQ</sequence>
<keyword evidence="2" id="KW-1185">Reference proteome</keyword>
<evidence type="ECO:0008006" key="3">
    <source>
        <dbReference type="Google" id="ProtNLM"/>
    </source>
</evidence>
<protein>
    <recommendedName>
        <fullName evidence="3">DUF229 domain containing protein</fullName>
    </recommendedName>
</protein>
<accession>A0A9X0D5I8</accession>